<dbReference type="PANTHER" id="PTHR36174:SF1">
    <property type="entry name" value="LIPID II:GLYCINE GLYCYLTRANSFERASE"/>
    <property type="match status" value="1"/>
</dbReference>
<dbReference type="InterPro" id="IPR050644">
    <property type="entry name" value="PG_Glycine_Bridge_Synth"/>
</dbReference>
<dbReference type="PANTHER" id="PTHR36174">
    <property type="entry name" value="LIPID II:GLYCINE GLYCYLTRANSFERASE"/>
    <property type="match status" value="1"/>
</dbReference>
<keyword evidence="6" id="KW-0961">Cell wall biogenesis/degradation</keyword>
<keyword evidence="5" id="KW-0012">Acyltransferase</keyword>
<dbReference type="InterPro" id="IPR003447">
    <property type="entry name" value="FEMABX"/>
</dbReference>
<dbReference type="PROSITE" id="PS51191">
    <property type="entry name" value="FEMABX"/>
    <property type="match status" value="1"/>
</dbReference>
<evidence type="ECO:0000313" key="8">
    <source>
        <dbReference type="EMBL" id="MBD3868843.1"/>
    </source>
</evidence>
<organism evidence="8 9">
    <name type="scientific">Candidatus Polarisedimenticola svalbardensis</name>
    <dbReference type="NCBI Taxonomy" id="2886004"/>
    <lineage>
        <taxon>Bacteria</taxon>
        <taxon>Pseudomonadati</taxon>
        <taxon>Acidobacteriota</taxon>
        <taxon>Candidatus Polarisedimenticolia</taxon>
        <taxon>Candidatus Polarisedimenticolales</taxon>
        <taxon>Candidatus Polarisedimenticolaceae</taxon>
        <taxon>Candidatus Polarisedimenticola</taxon>
    </lineage>
</organism>
<dbReference type="GO" id="GO:0016755">
    <property type="term" value="F:aminoacyltransferase activity"/>
    <property type="evidence" value="ECO:0007669"/>
    <property type="project" value="InterPro"/>
</dbReference>
<evidence type="ECO:0000256" key="2">
    <source>
        <dbReference type="ARBA" id="ARBA00022679"/>
    </source>
</evidence>
<dbReference type="GO" id="GO:0071555">
    <property type="term" value="P:cell wall organization"/>
    <property type="evidence" value="ECO:0007669"/>
    <property type="project" value="UniProtKB-KW"/>
</dbReference>
<evidence type="ECO:0000256" key="6">
    <source>
        <dbReference type="ARBA" id="ARBA00023316"/>
    </source>
</evidence>
<evidence type="ECO:0000256" key="3">
    <source>
        <dbReference type="ARBA" id="ARBA00022960"/>
    </source>
</evidence>
<dbReference type="SUPFAM" id="SSF55729">
    <property type="entry name" value="Acyl-CoA N-acyltransferases (Nat)"/>
    <property type="match status" value="2"/>
</dbReference>
<accession>A0A8J6Y1S0</accession>
<protein>
    <submittedName>
        <fullName evidence="8">FemAB family PEP-CTERM system-associated protein</fullName>
    </submittedName>
</protein>
<evidence type="ECO:0000256" key="5">
    <source>
        <dbReference type="ARBA" id="ARBA00023315"/>
    </source>
</evidence>
<dbReference type="InterPro" id="IPR038740">
    <property type="entry name" value="BioF2-like_GNAT_dom"/>
</dbReference>
<dbReference type="GO" id="GO:0009252">
    <property type="term" value="P:peptidoglycan biosynthetic process"/>
    <property type="evidence" value="ECO:0007669"/>
    <property type="project" value="UniProtKB-KW"/>
</dbReference>
<keyword evidence="2" id="KW-0808">Transferase</keyword>
<comment type="similarity">
    <text evidence="1">Belongs to the FemABX family.</text>
</comment>
<dbReference type="Gene3D" id="3.40.630.30">
    <property type="match status" value="1"/>
</dbReference>
<sequence length="341" mass="39067">MKVSLLDDSRFEEWSAYVDARPNATFYHRVEWKGVMERNFDHPTYYLMAEDQGVRGILPLVFVDSKLFGSILCSMPFLNFGGVVADDSEAEAALLEEASSLVHSLEADYLELRHLEKSSAALPVKTHKVSMTVDLDPDPEVIWDSYKSKHRRNIRKALKSGLEYSTGGPELLDRFYEVLSRGWRELGTPIYSRAFFQDVLETFGNDVQISIVDYNGTPVATAFDGFHAGMVEGMWAYARREFSRLEPNYFLYWKLIERACLRGCHTYHLGRSTAGSTAEFYKKKWNAVSKQLYWEYVLGSGAELPTLEVSNPKYRLAMAAWRKMPLWLTCRLGPYLARSIP</sequence>
<dbReference type="Proteomes" id="UP000648239">
    <property type="component" value="Unassembled WGS sequence"/>
</dbReference>
<keyword evidence="3" id="KW-0133">Cell shape</keyword>
<reference evidence="8 9" key="1">
    <citation type="submission" date="2020-08" db="EMBL/GenBank/DDBJ databases">
        <title>Acidobacteriota in marine sediments use diverse sulfur dissimilation pathways.</title>
        <authorList>
            <person name="Wasmund K."/>
        </authorList>
    </citation>
    <scope>NUCLEOTIDE SEQUENCE [LARGE SCALE GENOMIC DNA]</scope>
    <source>
        <strain evidence="8">MAG AM4</strain>
    </source>
</reference>
<dbReference type="InterPro" id="IPR016181">
    <property type="entry name" value="Acyl_CoA_acyltransferase"/>
</dbReference>
<gene>
    <name evidence="8" type="ORF">IFK94_12015</name>
</gene>
<dbReference type="Pfam" id="PF13480">
    <property type="entry name" value="Acetyltransf_6"/>
    <property type="match status" value="1"/>
</dbReference>
<proteinExistence type="inferred from homology"/>
<evidence type="ECO:0000256" key="4">
    <source>
        <dbReference type="ARBA" id="ARBA00022984"/>
    </source>
</evidence>
<keyword evidence="4" id="KW-0573">Peptidoglycan synthesis</keyword>
<dbReference type="EMBL" id="JACXWD010000045">
    <property type="protein sequence ID" value="MBD3868843.1"/>
    <property type="molecule type" value="Genomic_DNA"/>
</dbReference>
<evidence type="ECO:0000313" key="9">
    <source>
        <dbReference type="Proteomes" id="UP000648239"/>
    </source>
</evidence>
<dbReference type="AlphaFoldDB" id="A0A8J6Y1S0"/>
<evidence type="ECO:0000259" key="7">
    <source>
        <dbReference type="Pfam" id="PF13480"/>
    </source>
</evidence>
<evidence type="ECO:0000256" key="1">
    <source>
        <dbReference type="ARBA" id="ARBA00009943"/>
    </source>
</evidence>
<dbReference type="NCBIfam" id="TIGR03019">
    <property type="entry name" value="pepcterm_femAB"/>
    <property type="match status" value="1"/>
</dbReference>
<name>A0A8J6Y1S0_9BACT</name>
<feature type="domain" description="BioF2-like acetyltransferase" evidence="7">
    <location>
        <begin position="148"/>
        <end position="282"/>
    </location>
</feature>
<dbReference type="GO" id="GO:0008360">
    <property type="term" value="P:regulation of cell shape"/>
    <property type="evidence" value="ECO:0007669"/>
    <property type="project" value="UniProtKB-KW"/>
</dbReference>
<dbReference type="InterPro" id="IPR017469">
    <property type="entry name" value="PEP-CTERM_FemAB-rel"/>
</dbReference>
<comment type="caution">
    <text evidence="8">The sequence shown here is derived from an EMBL/GenBank/DDBJ whole genome shotgun (WGS) entry which is preliminary data.</text>
</comment>